<keyword evidence="5 6" id="KW-0408">Iron</keyword>
<dbReference type="Pfam" id="PF00034">
    <property type="entry name" value="Cytochrom_C"/>
    <property type="match status" value="1"/>
</dbReference>
<keyword evidence="1" id="KW-0813">Transport</keyword>
<evidence type="ECO:0000256" key="3">
    <source>
        <dbReference type="ARBA" id="ARBA00022723"/>
    </source>
</evidence>
<feature type="domain" description="Cytochrome c" evidence="8">
    <location>
        <begin position="22"/>
        <end position="125"/>
    </location>
</feature>
<evidence type="ECO:0000256" key="6">
    <source>
        <dbReference type="PROSITE-ProRule" id="PRU00433"/>
    </source>
</evidence>
<feature type="signal peptide" evidence="7">
    <location>
        <begin position="1"/>
        <end position="20"/>
    </location>
</feature>
<dbReference type="InterPro" id="IPR009056">
    <property type="entry name" value="Cyt_c-like_dom"/>
</dbReference>
<keyword evidence="3 6" id="KW-0479">Metal-binding</keyword>
<comment type="caution">
    <text evidence="9">The sequence shown here is derived from an EMBL/GenBank/DDBJ whole genome shotgun (WGS) entry which is preliminary data.</text>
</comment>
<evidence type="ECO:0000313" key="10">
    <source>
        <dbReference type="Proteomes" id="UP001201217"/>
    </source>
</evidence>
<evidence type="ECO:0000256" key="4">
    <source>
        <dbReference type="ARBA" id="ARBA00022982"/>
    </source>
</evidence>
<dbReference type="EMBL" id="JAKGTI010000002">
    <property type="protein sequence ID" value="MCF4098978.1"/>
    <property type="molecule type" value="Genomic_DNA"/>
</dbReference>
<dbReference type="Gene3D" id="1.10.760.10">
    <property type="entry name" value="Cytochrome c-like domain"/>
    <property type="match status" value="1"/>
</dbReference>
<evidence type="ECO:0000256" key="5">
    <source>
        <dbReference type="ARBA" id="ARBA00023004"/>
    </source>
</evidence>
<evidence type="ECO:0000256" key="7">
    <source>
        <dbReference type="SAM" id="SignalP"/>
    </source>
</evidence>
<keyword evidence="7" id="KW-0732">Signal</keyword>
<dbReference type="SUPFAM" id="SSF46626">
    <property type="entry name" value="Cytochrome c"/>
    <property type="match status" value="1"/>
</dbReference>
<sequence length="139" mass="15066">MKKLSLLVAVLLAFNAPAFADGDADEGEGVFKKCKSCHMVGEGAKSRVGPPLNNIFGQTAGTQEGYKYSNALVEAGEEGLVWTPETIDQYLEKPRAFVKGTKMSFAGLRKEEDRADLIAYLLQFSPDYNPEAVSDGVTQ</sequence>
<protein>
    <submittedName>
        <fullName evidence="9">Cytochrome c family protein</fullName>
    </submittedName>
</protein>
<keyword evidence="10" id="KW-1185">Reference proteome</keyword>
<keyword evidence="2 6" id="KW-0349">Heme</keyword>
<evidence type="ECO:0000259" key="8">
    <source>
        <dbReference type="PROSITE" id="PS51007"/>
    </source>
</evidence>
<dbReference type="PANTHER" id="PTHR11961">
    <property type="entry name" value="CYTOCHROME C"/>
    <property type="match status" value="1"/>
</dbReference>
<dbReference type="PROSITE" id="PS51007">
    <property type="entry name" value="CYTC"/>
    <property type="match status" value="1"/>
</dbReference>
<dbReference type="PRINTS" id="PR00604">
    <property type="entry name" value="CYTCHRMECIAB"/>
</dbReference>
<gene>
    <name evidence="9" type="ORF">L1I42_10820</name>
</gene>
<feature type="chain" id="PRO_5045445353" evidence="7">
    <location>
        <begin position="21"/>
        <end position="139"/>
    </location>
</feature>
<proteinExistence type="predicted"/>
<evidence type="ECO:0000313" key="9">
    <source>
        <dbReference type="EMBL" id="MCF4098978.1"/>
    </source>
</evidence>
<evidence type="ECO:0000256" key="2">
    <source>
        <dbReference type="ARBA" id="ARBA00022617"/>
    </source>
</evidence>
<evidence type="ECO:0000256" key="1">
    <source>
        <dbReference type="ARBA" id="ARBA00022448"/>
    </source>
</evidence>
<name>A0ABS9E7W6_9HYPH</name>
<organism evidence="9 10">
    <name type="scientific">Maritalea mediterranea</name>
    <dbReference type="NCBI Taxonomy" id="2909667"/>
    <lineage>
        <taxon>Bacteria</taxon>
        <taxon>Pseudomonadati</taxon>
        <taxon>Pseudomonadota</taxon>
        <taxon>Alphaproteobacteria</taxon>
        <taxon>Hyphomicrobiales</taxon>
        <taxon>Devosiaceae</taxon>
        <taxon>Maritalea</taxon>
    </lineage>
</organism>
<accession>A0ABS9E7W6</accession>
<dbReference type="Proteomes" id="UP001201217">
    <property type="component" value="Unassembled WGS sequence"/>
</dbReference>
<keyword evidence="4" id="KW-0249">Electron transport</keyword>
<dbReference type="RefSeq" id="WP_236114539.1">
    <property type="nucleotide sequence ID" value="NZ_JAKGTI010000002.1"/>
</dbReference>
<dbReference type="InterPro" id="IPR036909">
    <property type="entry name" value="Cyt_c-like_dom_sf"/>
</dbReference>
<reference evidence="9 10" key="1">
    <citation type="submission" date="2022-01" db="EMBL/GenBank/DDBJ databases">
        <title>Maritalea mediterranea sp. nov., isolated from marine plastic residues from the Malva-rosa beach (Valencia, Spain).</title>
        <authorList>
            <person name="Vidal-Verdu A."/>
            <person name="Molina-Menor E."/>
            <person name="Pascual J."/>
            <person name="Pereto J."/>
            <person name="Porcar M."/>
        </authorList>
    </citation>
    <scope>NUCLEOTIDE SEQUENCE [LARGE SCALE GENOMIC DNA]</scope>
    <source>
        <strain evidence="9 10">P4.10X</strain>
    </source>
</reference>
<dbReference type="InterPro" id="IPR002327">
    <property type="entry name" value="Cyt_c_1A/1B"/>
</dbReference>